<evidence type="ECO:0000313" key="7">
    <source>
        <dbReference type="Proteomes" id="UP001500956"/>
    </source>
</evidence>
<evidence type="ECO:0000256" key="1">
    <source>
        <dbReference type="ARBA" id="ARBA00023015"/>
    </source>
</evidence>
<proteinExistence type="predicted"/>
<dbReference type="Pfam" id="PF00356">
    <property type="entry name" value="LacI"/>
    <property type="match status" value="1"/>
</dbReference>
<dbReference type="EMBL" id="BAABID010000007">
    <property type="protein sequence ID" value="GAA4724784.1"/>
    <property type="molecule type" value="Genomic_DNA"/>
</dbReference>
<dbReference type="CDD" id="cd01392">
    <property type="entry name" value="HTH_LacI"/>
    <property type="match status" value="1"/>
</dbReference>
<evidence type="ECO:0000259" key="5">
    <source>
        <dbReference type="PROSITE" id="PS50932"/>
    </source>
</evidence>
<dbReference type="GO" id="GO:0003677">
    <property type="term" value="F:DNA binding"/>
    <property type="evidence" value="ECO:0007669"/>
    <property type="project" value="UniProtKB-KW"/>
</dbReference>
<dbReference type="InterPro" id="IPR010982">
    <property type="entry name" value="Lambda_DNA-bd_dom_sf"/>
</dbReference>
<organism evidence="6 7">
    <name type="scientific">Isoptericola chiayiensis</name>
    <dbReference type="NCBI Taxonomy" id="579446"/>
    <lineage>
        <taxon>Bacteria</taxon>
        <taxon>Bacillati</taxon>
        <taxon>Actinomycetota</taxon>
        <taxon>Actinomycetes</taxon>
        <taxon>Micrococcales</taxon>
        <taxon>Promicromonosporaceae</taxon>
        <taxon>Isoptericola</taxon>
    </lineage>
</organism>
<dbReference type="SUPFAM" id="SSF53822">
    <property type="entry name" value="Periplasmic binding protein-like I"/>
    <property type="match status" value="1"/>
</dbReference>
<accession>A0ABP8YBT4</accession>
<comment type="caution">
    <text evidence="6">The sequence shown here is derived from an EMBL/GenBank/DDBJ whole genome shotgun (WGS) entry which is preliminary data.</text>
</comment>
<dbReference type="Gene3D" id="1.10.260.40">
    <property type="entry name" value="lambda repressor-like DNA-binding domains"/>
    <property type="match status" value="1"/>
</dbReference>
<evidence type="ECO:0000256" key="4">
    <source>
        <dbReference type="SAM" id="MobiDB-lite"/>
    </source>
</evidence>
<feature type="domain" description="HTH lacI-type" evidence="5">
    <location>
        <begin position="4"/>
        <end position="58"/>
    </location>
</feature>
<dbReference type="PANTHER" id="PTHR30146:SF109">
    <property type="entry name" value="HTH-TYPE TRANSCRIPTIONAL REGULATOR GALS"/>
    <property type="match status" value="1"/>
</dbReference>
<dbReference type="SUPFAM" id="SSF47413">
    <property type="entry name" value="lambda repressor-like DNA-binding domains"/>
    <property type="match status" value="1"/>
</dbReference>
<gene>
    <name evidence="6" type="ORF">GCM10023216_13620</name>
</gene>
<dbReference type="PANTHER" id="PTHR30146">
    <property type="entry name" value="LACI-RELATED TRANSCRIPTIONAL REPRESSOR"/>
    <property type="match status" value="1"/>
</dbReference>
<keyword evidence="2 6" id="KW-0238">DNA-binding</keyword>
<dbReference type="SMART" id="SM00354">
    <property type="entry name" value="HTH_LACI"/>
    <property type="match status" value="1"/>
</dbReference>
<keyword evidence="7" id="KW-1185">Reference proteome</keyword>
<dbReference type="PROSITE" id="PS50932">
    <property type="entry name" value="HTH_LACI_2"/>
    <property type="match status" value="1"/>
</dbReference>
<feature type="region of interest" description="Disordered" evidence="4">
    <location>
        <begin position="309"/>
        <end position="339"/>
    </location>
</feature>
<name>A0ABP8YBT4_9MICO</name>
<dbReference type="CDD" id="cd06267">
    <property type="entry name" value="PBP1_LacI_sugar_binding-like"/>
    <property type="match status" value="1"/>
</dbReference>
<dbReference type="InterPro" id="IPR000843">
    <property type="entry name" value="HTH_LacI"/>
</dbReference>
<evidence type="ECO:0000256" key="2">
    <source>
        <dbReference type="ARBA" id="ARBA00023125"/>
    </source>
</evidence>
<sequence length="339" mass="34843">MSRPTLADVAARAGVAISTASRALHRPGRIRAETAARVRAAADELGYVPSAAARQLHRSSAGAVALVVPDLTNPFFMALVRGSTRLLRAHDVVQVVADVEEEPESEEQTLAALAGRVDGMLLAASRLDAATLSTWSRRVPLVAVNHDAGDPEVPTVTIGTQGVEEAVEHLAGLGHRHLAYASGPATSWADARRRTAVVETCARLGVRLTDLGHHPPRRDAGAAAADAVLRSGATAVLTFNDLQAFGVLDRLASRGVQVPEDVSVIGHDDIFGADLTSPALTTVTVPAEELGARAAARLLGAVGLATAAPSAPPAATGPASTGPDRLATHLTVRGSTAPV</sequence>
<dbReference type="Pfam" id="PF13377">
    <property type="entry name" value="Peripla_BP_3"/>
    <property type="match status" value="1"/>
</dbReference>
<evidence type="ECO:0000313" key="6">
    <source>
        <dbReference type="EMBL" id="GAA4724784.1"/>
    </source>
</evidence>
<feature type="compositionally biased region" description="Low complexity" evidence="4">
    <location>
        <begin position="309"/>
        <end position="323"/>
    </location>
</feature>
<dbReference type="RefSeq" id="WP_172153316.1">
    <property type="nucleotide sequence ID" value="NZ_BAABID010000007.1"/>
</dbReference>
<evidence type="ECO:0000256" key="3">
    <source>
        <dbReference type="ARBA" id="ARBA00023163"/>
    </source>
</evidence>
<dbReference type="InterPro" id="IPR028082">
    <property type="entry name" value="Peripla_BP_I"/>
</dbReference>
<dbReference type="Proteomes" id="UP001500956">
    <property type="component" value="Unassembled WGS sequence"/>
</dbReference>
<protein>
    <submittedName>
        <fullName evidence="6">LacI family DNA-binding transcriptional regulator</fullName>
    </submittedName>
</protein>
<keyword evidence="3" id="KW-0804">Transcription</keyword>
<reference evidence="7" key="1">
    <citation type="journal article" date="2019" name="Int. J. Syst. Evol. Microbiol.">
        <title>The Global Catalogue of Microorganisms (GCM) 10K type strain sequencing project: providing services to taxonomists for standard genome sequencing and annotation.</title>
        <authorList>
            <consortium name="The Broad Institute Genomics Platform"/>
            <consortium name="The Broad Institute Genome Sequencing Center for Infectious Disease"/>
            <person name="Wu L."/>
            <person name="Ma J."/>
        </authorList>
    </citation>
    <scope>NUCLEOTIDE SEQUENCE [LARGE SCALE GENOMIC DNA]</scope>
    <source>
        <strain evidence="7">JCM 18063</strain>
    </source>
</reference>
<dbReference type="InterPro" id="IPR046335">
    <property type="entry name" value="LacI/GalR-like_sensor"/>
</dbReference>
<keyword evidence="1" id="KW-0805">Transcription regulation</keyword>
<dbReference type="Gene3D" id="3.40.50.2300">
    <property type="match status" value="2"/>
</dbReference>